<evidence type="ECO:0000313" key="3">
    <source>
        <dbReference type="Proteomes" id="UP000272025"/>
    </source>
</evidence>
<dbReference type="GeneID" id="39583300"/>
<accession>A0A3N2Q1X6</accession>
<evidence type="ECO:0000313" key="2">
    <source>
        <dbReference type="EMBL" id="ROT40759.1"/>
    </source>
</evidence>
<protein>
    <submittedName>
        <fullName evidence="2">Uncharacterized protein</fullName>
    </submittedName>
</protein>
<reference evidence="2 3" key="1">
    <citation type="journal article" date="2018" name="Mol. Ecol.">
        <title>The obligate alkalophilic soda-lake fungus Sodiomyces alkalinus has shifted to a protein diet.</title>
        <authorList>
            <person name="Grum-Grzhimaylo A.A."/>
            <person name="Falkoski D.L."/>
            <person name="van den Heuvel J."/>
            <person name="Valero-Jimenez C.A."/>
            <person name="Min B."/>
            <person name="Choi I.G."/>
            <person name="Lipzen A."/>
            <person name="Daum C.G."/>
            <person name="Aanen D.K."/>
            <person name="Tsang A."/>
            <person name="Henrissat B."/>
            <person name="Bilanenko E.N."/>
            <person name="de Vries R.P."/>
            <person name="van Kan J.A.L."/>
            <person name="Grigoriev I.V."/>
            <person name="Debets A.J.M."/>
        </authorList>
    </citation>
    <scope>NUCLEOTIDE SEQUENCE [LARGE SCALE GENOMIC DNA]</scope>
    <source>
        <strain evidence="2 3">F11</strain>
    </source>
</reference>
<organism evidence="2 3">
    <name type="scientific">Sodiomyces alkalinus (strain CBS 110278 / VKM F-3762 / F11)</name>
    <name type="common">Alkaliphilic filamentous fungus</name>
    <dbReference type="NCBI Taxonomy" id="1314773"/>
    <lineage>
        <taxon>Eukaryota</taxon>
        <taxon>Fungi</taxon>
        <taxon>Dikarya</taxon>
        <taxon>Ascomycota</taxon>
        <taxon>Pezizomycotina</taxon>
        <taxon>Sordariomycetes</taxon>
        <taxon>Hypocreomycetidae</taxon>
        <taxon>Glomerellales</taxon>
        <taxon>Plectosphaerellaceae</taxon>
        <taxon>Sodiomyces</taxon>
    </lineage>
</organism>
<name>A0A3N2Q1X6_SODAK</name>
<evidence type="ECO:0000256" key="1">
    <source>
        <dbReference type="SAM" id="MobiDB-lite"/>
    </source>
</evidence>
<keyword evidence="3" id="KW-1185">Reference proteome</keyword>
<dbReference type="AlphaFoldDB" id="A0A3N2Q1X6"/>
<dbReference type="EMBL" id="ML119052">
    <property type="protein sequence ID" value="ROT40759.1"/>
    <property type="molecule type" value="Genomic_DNA"/>
</dbReference>
<sequence length="419" mass="46587">MTKPTKPTKRTSSSRQLGNPRRLDIQSSSIPTAKERDDSNRLQRTTTGTCCCLSVPPYSAQYRICVLYPQLNPLNPLNPLNLQPTELTTWSTTRAPPRLFCKYLSSASASASAPTISPFCTSPKGSRFPLPFTSTGLSKSTTDARTEHAADLFLRSTETPASIWLDPHRVLRLRLLDSLNLLTIIPRHRDHPFSRNSPFFTSVVSPLPCVRSRENYTALQGSGPWFSVLEPRSCPELFFVAANRPELSVPDSSYPPIVPTSRQNNSRLSLGLGPAQVSSLAISRHRRRLRGKTSLKATSDTPKAKGAPFFDEVPYRCSNVQRSDELETETETETGRLTGRVGRSSFFHTPFRRTPLFFFDAGLLGSPYHIDRGLHARRPISLTASSAFLSPRIPMESAEDAPDPRLPSRLLRMASAFVF</sequence>
<feature type="region of interest" description="Disordered" evidence="1">
    <location>
        <begin position="1"/>
        <end position="41"/>
    </location>
</feature>
<feature type="compositionally biased region" description="Low complexity" evidence="1">
    <location>
        <begin position="1"/>
        <end position="15"/>
    </location>
</feature>
<dbReference type="RefSeq" id="XP_028468565.1">
    <property type="nucleotide sequence ID" value="XM_028614823.1"/>
</dbReference>
<dbReference type="Proteomes" id="UP000272025">
    <property type="component" value="Unassembled WGS sequence"/>
</dbReference>
<proteinExistence type="predicted"/>
<gene>
    <name evidence="2" type="ORF">SODALDRAFT_376517</name>
</gene>